<proteinExistence type="inferred from homology"/>
<feature type="compositionally biased region" description="Basic and acidic residues" evidence="5">
    <location>
        <begin position="7"/>
        <end position="17"/>
    </location>
</feature>
<feature type="coiled-coil region" evidence="4">
    <location>
        <begin position="910"/>
        <end position="944"/>
    </location>
</feature>
<dbReference type="Proteomes" id="UP001140074">
    <property type="component" value="Unassembled WGS sequence"/>
</dbReference>
<dbReference type="GO" id="GO:0003697">
    <property type="term" value="F:single-stranded DNA binding"/>
    <property type="evidence" value="ECO:0007669"/>
    <property type="project" value="TreeGrafter"/>
</dbReference>
<evidence type="ECO:0000313" key="8">
    <source>
        <dbReference type="Proteomes" id="UP001140074"/>
    </source>
</evidence>
<dbReference type="PANTHER" id="PTHR45916">
    <property type="entry name" value="STRUCTURAL MAINTENANCE OF CHROMOSOMES PROTEIN 5"/>
    <property type="match status" value="1"/>
</dbReference>
<reference evidence="7" key="1">
    <citation type="submission" date="2022-07" db="EMBL/GenBank/DDBJ databases">
        <title>Phylogenomic reconstructions and comparative analyses of Kickxellomycotina fungi.</title>
        <authorList>
            <person name="Reynolds N.K."/>
            <person name="Stajich J.E."/>
            <person name="Barry K."/>
            <person name="Grigoriev I.V."/>
            <person name="Crous P."/>
            <person name="Smith M.E."/>
        </authorList>
    </citation>
    <scope>NUCLEOTIDE SEQUENCE</scope>
    <source>
        <strain evidence="7">RSA 476</strain>
    </source>
</reference>
<comment type="similarity">
    <text evidence="1">Belongs to the SMC family. SMC5 subfamily.</text>
</comment>
<feature type="compositionally biased region" description="Basic and acidic residues" evidence="5">
    <location>
        <begin position="863"/>
        <end position="873"/>
    </location>
</feature>
<evidence type="ECO:0000313" key="7">
    <source>
        <dbReference type="EMBL" id="KAJ2862297.1"/>
    </source>
</evidence>
<dbReference type="Gene3D" id="3.40.50.300">
    <property type="entry name" value="P-loop containing nucleotide triphosphate hydrolases"/>
    <property type="match status" value="2"/>
</dbReference>
<evidence type="ECO:0000256" key="2">
    <source>
        <dbReference type="ARBA" id="ARBA00018687"/>
    </source>
</evidence>
<name>A0A9W8IM14_9FUNG</name>
<accession>A0A9W8IM14</accession>
<dbReference type="Pfam" id="PF02463">
    <property type="entry name" value="SMC_N"/>
    <property type="match status" value="1"/>
</dbReference>
<evidence type="ECO:0000259" key="6">
    <source>
        <dbReference type="Pfam" id="PF02463"/>
    </source>
</evidence>
<dbReference type="SUPFAM" id="SSF52540">
    <property type="entry name" value="P-loop containing nucleoside triphosphate hydrolases"/>
    <property type="match status" value="1"/>
</dbReference>
<organism evidence="7 8">
    <name type="scientific">Coemansia aciculifera</name>
    <dbReference type="NCBI Taxonomy" id="417176"/>
    <lineage>
        <taxon>Eukaryota</taxon>
        <taxon>Fungi</taxon>
        <taxon>Fungi incertae sedis</taxon>
        <taxon>Zoopagomycota</taxon>
        <taxon>Kickxellomycotina</taxon>
        <taxon>Kickxellomycetes</taxon>
        <taxon>Kickxellales</taxon>
        <taxon>Kickxellaceae</taxon>
        <taxon>Coemansia</taxon>
    </lineage>
</organism>
<evidence type="ECO:0000256" key="5">
    <source>
        <dbReference type="SAM" id="MobiDB-lite"/>
    </source>
</evidence>
<protein>
    <recommendedName>
        <fullName evidence="2">Structural maintenance of chromosomes protein 5</fullName>
    </recommendedName>
</protein>
<gene>
    <name evidence="7" type="primary">SMC5</name>
    <name evidence="7" type="ORF">GGH94_004350</name>
</gene>
<comment type="caution">
    <text evidence="7">The sequence shown here is derived from an EMBL/GenBank/DDBJ whole genome shotgun (WGS) entry which is preliminary data.</text>
</comment>
<dbReference type="GO" id="GO:0000724">
    <property type="term" value="P:double-strand break repair via homologous recombination"/>
    <property type="evidence" value="ECO:0007669"/>
    <property type="project" value="TreeGrafter"/>
</dbReference>
<keyword evidence="8" id="KW-1185">Reference proteome</keyword>
<evidence type="ECO:0000256" key="3">
    <source>
        <dbReference type="ARBA" id="ARBA00023054"/>
    </source>
</evidence>
<sequence>MPRKGQTKVEQKPRVVDELMDSESESEEPELKISRPLANGNGSTAHSAHKYRAGAIMHISLTNFITYDRIDVSPGPHMNMIIGPNGTGKSSIVCAIALGLGENTSVMKRAKDISEFVKHGHEHGAIEITLATGSGSVKIRREMARQGNKSTWKIDGRGATFAEVQRRTRELRIQVNNLCQFLPQDRVVEFSKMSAQGLLKQTQAAVGREDLQLLQEELVKRRAQERQAMGEAARLRNDTETLRKQNALLERDVQRWQERQTAESQLRVLTALVPLTRYAEVKAAHDVAKQAKNVALAAFLQTRDSTEASELGQQMSELEAQAADREQARRAAGDERLAGEKAVRQQVTRLERLEAEHKELQAELEGARSQAQRRRDQIIALRAEVARLEAACNEDQPPEEEDDSSARRAARELRERQLQLTNELVEVGDEQRALMSSGRQISADIERRTAQLRGLDDVAMRQREALRKVHEDSIRALEWLEANRDKFSQHVFAPVCLEASVRDARYAGPIEAVVGTNTLRTFVTQCDADYHVFTREINDGLQLRVSVVSSAGLRVPSELHPTHSRETLAELGFGGYAVDFLEAPRAILAVLCSRAKIHEVPLALGSVDHSACEQRLGLREYIADGARYTLMRGRYGSHASTVTTSRIPMQSRLLGGGGESDEVRATRERLGSEIDKLRDTQTSNEAQMKRIANRDRTLRDAHRQIEAQEAELREARRTRADAVQRWERQLVHVRTKRAQLQSLSADTHRGSADEVAETKHRIEQGMHENAKDRAKCLAVAATNAAATVTALHALARGGLAGFRDTRALAEHRAAMMRLREAVAEAQTELERATDAFNMAKAAARNALEATRAATEDLTEEEREAVRNEQERRSGSSLGTSDELETELTTCRQRLSMAASSGVSSAVIAQFAERQKRLAGMVAQVQQLEAELLRVRRRKRHARDQWEQPLVDVVARISEKFRAMFDHIDCLGEVSLRKAGDGVTTDESSLDDEDYDNWGIEIRVAFRKNEALQALDNHRQSGGERAVSTILYLQALQSLVAAPFRVVDEINQGMDERNERLVHSLIVDSACQQGSSQYFLITPKLLPDLDYHPLMKVLCIFNGEWQPESFNFGKYISNARRNA</sequence>
<dbReference type="AlphaFoldDB" id="A0A9W8IM14"/>
<feature type="compositionally biased region" description="Acidic residues" evidence="5">
    <location>
        <begin position="18"/>
        <end position="28"/>
    </location>
</feature>
<dbReference type="GO" id="GO:0030915">
    <property type="term" value="C:Smc5-Smc6 complex"/>
    <property type="evidence" value="ECO:0007669"/>
    <property type="project" value="TreeGrafter"/>
</dbReference>
<dbReference type="InterPro" id="IPR027417">
    <property type="entry name" value="P-loop_NTPase"/>
</dbReference>
<evidence type="ECO:0000256" key="1">
    <source>
        <dbReference type="ARBA" id="ARBA00010171"/>
    </source>
</evidence>
<dbReference type="EMBL" id="JANBUY010000174">
    <property type="protein sequence ID" value="KAJ2862297.1"/>
    <property type="molecule type" value="Genomic_DNA"/>
</dbReference>
<evidence type="ECO:0000256" key="4">
    <source>
        <dbReference type="SAM" id="Coils"/>
    </source>
</evidence>
<feature type="coiled-coil region" evidence="4">
    <location>
        <begin position="308"/>
        <end position="430"/>
    </location>
</feature>
<feature type="coiled-coil region" evidence="4">
    <location>
        <begin position="232"/>
        <end position="259"/>
    </location>
</feature>
<feature type="region of interest" description="Disordered" evidence="5">
    <location>
        <begin position="1"/>
        <end position="46"/>
    </location>
</feature>
<dbReference type="GO" id="GO:0005634">
    <property type="term" value="C:nucleus"/>
    <property type="evidence" value="ECO:0007669"/>
    <property type="project" value="TreeGrafter"/>
</dbReference>
<dbReference type="PANTHER" id="PTHR45916:SF1">
    <property type="entry name" value="STRUCTURAL MAINTENANCE OF CHROMOSOMES PROTEIN 5"/>
    <property type="match status" value="1"/>
</dbReference>
<feature type="domain" description="RecF/RecN/SMC N-terminal" evidence="6">
    <location>
        <begin position="56"/>
        <end position="1081"/>
    </location>
</feature>
<feature type="coiled-coil region" evidence="4">
    <location>
        <begin position="691"/>
        <end position="725"/>
    </location>
</feature>
<dbReference type="InterPro" id="IPR003395">
    <property type="entry name" value="RecF/RecN/SMC_N"/>
</dbReference>
<feature type="region of interest" description="Disordered" evidence="5">
    <location>
        <begin position="850"/>
        <end position="885"/>
    </location>
</feature>
<keyword evidence="3 4" id="KW-0175">Coiled coil</keyword>